<evidence type="ECO:0000256" key="1">
    <source>
        <dbReference type="ARBA" id="ARBA00004184"/>
    </source>
</evidence>
<dbReference type="OrthoDB" id="5325112at2759"/>
<dbReference type="SUPFAM" id="SSF50978">
    <property type="entry name" value="WD40 repeat-like"/>
    <property type="match status" value="1"/>
</dbReference>
<organism evidence="6 7">
    <name type="scientific">Pichia sorbitophila (strain ATCC MYA-4447 / BCRC 22081 / CBS 7064 / NBRC 10061 / NRRL Y-12695)</name>
    <name type="common">Hybrid yeast</name>
    <dbReference type="NCBI Taxonomy" id="559304"/>
    <lineage>
        <taxon>Eukaryota</taxon>
        <taxon>Fungi</taxon>
        <taxon>Dikarya</taxon>
        <taxon>Ascomycota</taxon>
        <taxon>Saccharomycotina</taxon>
        <taxon>Pichiomycetes</taxon>
        <taxon>Debaryomycetaceae</taxon>
        <taxon>Millerozyma</taxon>
    </lineage>
</organism>
<dbReference type="InterPro" id="IPR032914">
    <property type="entry name" value="Vam6/VPS39/TRAP1"/>
</dbReference>
<reference evidence="7" key="2">
    <citation type="journal article" date="2012" name="G3 (Bethesda)">
        <title>Pichia sorbitophila, an interspecies yeast hybrid reveals early steps of genome resolution following polyploidization.</title>
        <authorList>
            <person name="Leh Louis V."/>
            <person name="Despons L."/>
            <person name="Friedrich A."/>
            <person name="Martin T."/>
            <person name="Durrens P."/>
            <person name="Casaregola S."/>
            <person name="Neuveglise C."/>
            <person name="Fairhead C."/>
            <person name="Marck C."/>
            <person name="Cruz J.A."/>
            <person name="Straub M.L."/>
            <person name="Kugler V."/>
            <person name="Sacerdot C."/>
            <person name="Uzunov Z."/>
            <person name="Thierry A."/>
            <person name="Weiss S."/>
            <person name="Bleykasten C."/>
            <person name="De Montigny J."/>
            <person name="Jacques N."/>
            <person name="Jung P."/>
            <person name="Lemaire M."/>
            <person name="Mallet S."/>
            <person name="Morel G."/>
            <person name="Richard G.F."/>
            <person name="Sarkar A."/>
            <person name="Savel G."/>
            <person name="Schacherer J."/>
            <person name="Seret M.L."/>
            <person name="Talla E."/>
            <person name="Samson G."/>
            <person name="Jubin C."/>
            <person name="Poulain J."/>
            <person name="Vacherie B."/>
            <person name="Barbe V."/>
            <person name="Pelletier E."/>
            <person name="Sherman D.J."/>
            <person name="Westhof E."/>
            <person name="Weissenbach J."/>
            <person name="Baret P.V."/>
            <person name="Wincker P."/>
            <person name="Gaillardin C."/>
            <person name="Dujon B."/>
            <person name="Souciet J.L."/>
        </authorList>
    </citation>
    <scope>NUCLEOTIDE SEQUENCE [LARGE SCALE GENOMIC DNA]</scope>
    <source>
        <strain evidence="7">ATCC MYA-4447 / BCRC 22081 / CBS 7064 / NBRC 10061 / NRRL Y-12695</strain>
    </source>
</reference>
<dbReference type="PANTHER" id="PTHR12894:SF49">
    <property type="entry name" value="VAM6_VPS39-LIKE PROTEIN"/>
    <property type="match status" value="1"/>
</dbReference>
<evidence type="ECO:0000256" key="2">
    <source>
        <dbReference type="ARBA" id="ARBA00023136"/>
    </source>
</evidence>
<dbReference type="STRING" id="559304.G8Y6R7"/>
<dbReference type="EMBL" id="FO082048">
    <property type="protein sequence ID" value="CCE84297.1"/>
    <property type="molecule type" value="Genomic_DNA"/>
</dbReference>
<dbReference type="GO" id="GO:0000329">
    <property type="term" value="C:fungal-type vacuole membrane"/>
    <property type="evidence" value="ECO:0007669"/>
    <property type="project" value="TreeGrafter"/>
</dbReference>
<dbReference type="eggNOG" id="KOG2063">
    <property type="taxonomic scope" value="Eukaryota"/>
</dbReference>
<proteinExistence type="inferred from homology"/>
<dbReference type="InterPro" id="IPR036322">
    <property type="entry name" value="WD40_repeat_dom_sf"/>
</dbReference>
<dbReference type="GO" id="GO:0006914">
    <property type="term" value="P:autophagy"/>
    <property type="evidence" value="ECO:0007669"/>
    <property type="project" value="TreeGrafter"/>
</dbReference>
<comment type="subcellular location">
    <subcellularLocation>
        <location evidence="1">Endomembrane system</location>
        <topology evidence="1">Peripheral membrane protein</topology>
    </subcellularLocation>
</comment>
<evidence type="ECO:0000256" key="3">
    <source>
        <dbReference type="ARBA" id="ARBA00038201"/>
    </source>
</evidence>
<comment type="similarity">
    <text evidence="3">Belongs to the VAM6/VPS39 family.</text>
</comment>
<dbReference type="PROSITE" id="PS50219">
    <property type="entry name" value="CNH"/>
    <property type="match status" value="1"/>
</dbReference>
<reference evidence="6" key="1">
    <citation type="submission" date="2011-10" db="EMBL/GenBank/DDBJ databases">
        <authorList>
            <person name="Genoscope - CEA"/>
        </authorList>
    </citation>
    <scope>NUCLEOTIDE SEQUENCE</scope>
</reference>
<dbReference type="InParanoid" id="G8Y6R7"/>
<dbReference type="HOGENOM" id="CLU_290702_0_0_1"/>
<keyword evidence="2" id="KW-0472">Membrane</keyword>
<sequence>MNVNVLSPVVKYHVSSSRRISAICTFNQLLFVGYSDGGIDVYNLQRDPQSISERLKSPSRSENESLPLGDAISRVTTELSPIRALSAVQLNYPILFVIEKTAVSLYRYRENGLKWLNTLSEGTSITATEIFVRNGRICIVMGIKRRLLFFSLELREEQVVIHSKKEYALKDKVKSILKISDDNTCTLLVGVISDFVVIDLEDSHQELGTINEINIENFTRSFSYFGFSGTTPSIHNVRSPLNEVFIFKDTQAALLTLDNNMIKSDISPINLHSAPLDVRYIDPMYLIMIYYKRFEVVNALTGDVVQKYHHNIASGNLSVSMDGDTLLIASGNDIQHFYVLDFKSQIDQYLTLKSQTVLKKSRDPKNDPHLKALNNCIEFVQRTEVNHEFFKDHLNDPAKQKELLLRDIFKRKALYLFNTFHRYHEALVEISSEWIVSYEEILQLFPTFIKADNAVKFPMSSESSIDSEFTNLKATDLEDSLKAEHSTESGTEDYMDSKHFKQTPAPTIRSLNIEESSTQINIRRFLKAVANLVIYLTEQRRIHSFFTTTDDKSVFRWHGLDITASDLYPNVSKEDMHSFLEETITTLDTTLFLCYYYTKPALIGPLLRLPNNYCDSKVVFKTLMSNQNKDGRPQYIKELLDFYFCRSLHENALEMLYSLLLEDADISQEANDLAGNLSLIVKYLQRLQETELGLVFKYCKLIIELDKDQRSTILEKVFMNDSFECETYDKREVYEYLMKDIASEQDAFKYLKWIILSNPHMLEGDKKEIKVFFHTQLGIRFISLIEINQEAHAKCSEKLFDEAKSFFLSSSYIDIPSLISKCSDKGTFFIKLKVCLLKRVHKHEEAVDILFHHLKDIDEAMKYCDKIYHESNSKDVGVSLFHRLLDNLLVKYNDNINLIEKLLAIHGSKMSTVHVISALPKEFPLYKLNSFLINDIKLRNAFLLDSRASRVLNMIRELNTREKLYHLQDTHYTISSSKQTCEICHQNLGYSMFSVSNDNKVVHYGCLKELSKNK</sequence>
<dbReference type="Pfam" id="PF10366">
    <property type="entry name" value="Vps39_1"/>
    <property type="match status" value="1"/>
</dbReference>
<dbReference type="AlphaFoldDB" id="G8Y6R7"/>
<evidence type="ECO:0000313" key="6">
    <source>
        <dbReference type="EMBL" id="CCE84297.1"/>
    </source>
</evidence>
<dbReference type="Pfam" id="PF10367">
    <property type="entry name" value="zf-Vps39_C"/>
    <property type="match status" value="1"/>
</dbReference>
<dbReference type="GO" id="GO:0034058">
    <property type="term" value="P:endosomal vesicle fusion"/>
    <property type="evidence" value="ECO:0007669"/>
    <property type="project" value="TreeGrafter"/>
</dbReference>
<evidence type="ECO:0000313" key="7">
    <source>
        <dbReference type="Proteomes" id="UP000005222"/>
    </source>
</evidence>
<dbReference type="GO" id="GO:0012505">
    <property type="term" value="C:endomembrane system"/>
    <property type="evidence" value="ECO:0007669"/>
    <property type="project" value="UniProtKB-SubCell"/>
</dbReference>
<dbReference type="PANTHER" id="PTHR12894">
    <property type="entry name" value="CNH DOMAIN CONTAINING"/>
    <property type="match status" value="1"/>
</dbReference>
<dbReference type="InterPro" id="IPR019452">
    <property type="entry name" value="VPS39/TGF_beta_rcpt-assoc_1"/>
</dbReference>
<evidence type="ECO:0000313" key="5">
    <source>
        <dbReference type="EMBL" id="CCE83266.1"/>
    </source>
</evidence>
<dbReference type="Proteomes" id="UP000005222">
    <property type="component" value="Chromosome K"/>
</dbReference>
<protein>
    <submittedName>
        <fullName evidence="6">Piso0_003838 protein</fullName>
    </submittedName>
</protein>
<dbReference type="EMBL" id="FO082049">
    <property type="protein sequence ID" value="CCE83266.1"/>
    <property type="molecule type" value="Genomic_DNA"/>
</dbReference>
<accession>G8Y6R7</accession>
<dbReference type="Proteomes" id="UP000005222">
    <property type="component" value="Chromosome L"/>
</dbReference>
<keyword evidence="7" id="KW-1185">Reference proteome</keyword>
<dbReference type="InterPro" id="IPR001180">
    <property type="entry name" value="CNH_dom"/>
</dbReference>
<feature type="domain" description="CNH" evidence="4">
    <location>
        <begin position="17"/>
        <end position="327"/>
    </location>
</feature>
<gene>
    <name evidence="6" type="primary">Piso0_003838</name>
    <name evidence="5" type="ORF">GNLVRS01_PISO0K03684g</name>
    <name evidence="6" type="ORF">GNLVRS01_PISO0L03685g</name>
</gene>
<name>G8Y6R7_PICSO</name>
<dbReference type="InterPro" id="IPR019453">
    <property type="entry name" value="VPS39/TGFA1_Znf"/>
</dbReference>
<evidence type="ECO:0000259" key="4">
    <source>
        <dbReference type="PROSITE" id="PS50219"/>
    </source>
</evidence>